<name>A0A3N1CSR1_9ACTN</name>
<protein>
    <submittedName>
        <fullName evidence="2">Lamin tail-like protein</fullName>
    </submittedName>
</protein>
<evidence type="ECO:0000259" key="1">
    <source>
        <dbReference type="PROSITE" id="PS51841"/>
    </source>
</evidence>
<proteinExistence type="predicted"/>
<dbReference type="Gene3D" id="2.60.40.1260">
    <property type="entry name" value="Lamin Tail domain"/>
    <property type="match status" value="1"/>
</dbReference>
<evidence type="ECO:0000313" key="2">
    <source>
        <dbReference type="EMBL" id="ROO84343.1"/>
    </source>
</evidence>
<dbReference type="Proteomes" id="UP000272400">
    <property type="component" value="Unassembled WGS sequence"/>
</dbReference>
<keyword evidence="3" id="KW-1185">Reference proteome</keyword>
<dbReference type="EMBL" id="RJKE01000001">
    <property type="protein sequence ID" value="ROO84343.1"/>
    <property type="molecule type" value="Genomic_DNA"/>
</dbReference>
<sequence>MFIIAGVLYPSAGSPSGGLLPSGSSGSPVRIERVRHASAEAGGQWVELKNHAKSSRDLRGWRLRAGNGAVYEFGPYRLGPGQSVRVHTGKGHDSPSDLYWGRRVPALPDTGATVTLRTPHESVDSCRYTTEEDSC</sequence>
<accession>A0A3N1CSR1</accession>
<dbReference type="SUPFAM" id="SSF74853">
    <property type="entry name" value="Lamin A/C globular tail domain"/>
    <property type="match status" value="1"/>
</dbReference>
<dbReference type="InterPro" id="IPR036415">
    <property type="entry name" value="Lamin_tail_dom_sf"/>
</dbReference>
<dbReference type="InterPro" id="IPR001322">
    <property type="entry name" value="Lamin_tail_dom"/>
</dbReference>
<dbReference type="Pfam" id="PF00932">
    <property type="entry name" value="LTD"/>
    <property type="match status" value="1"/>
</dbReference>
<feature type="domain" description="LTD" evidence="1">
    <location>
        <begin position="16"/>
        <end position="130"/>
    </location>
</feature>
<reference evidence="2 3" key="1">
    <citation type="submission" date="2018-11" db="EMBL/GenBank/DDBJ databases">
        <title>Sequencing the genomes of 1000 actinobacteria strains.</title>
        <authorList>
            <person name="Klenk H.-P."/>
        </authorList>
    </citation>
    <scope>NUCLEOTIDE SEQUENCE [LARGE SCALE GENOMIC DNA]</scope>
    <source>
        <strain evidence="2 3">DSM 44254</strain>
    </source>
</reference>
<dbReference type="PROSITE" id="PS51841">
    <property type="entry name" value="LTD"/>
    <property type="match status" value="1"/>
</dbReference>
<evidence type="ECO:0000313" key="3">
    <source>
        <dbReference type="Proteomes" id="UP000272400"/>
    </source>
</evidence>
<comment type="caution">
    <text evidence="2">The sequence shown here is derived from an EMBL/GenBank/DDBJ whole genome shotgun (WGS) entry which is preliminary data.</text>
</comment>
<organism evidence="2 3">
    <name type="scientific">Actinocorallia herbida</name>
    <dbReference type="NCBI Taxonomy" id="58109"/>
    <lineage>
        <taxon>Bacteria</taxon>
        <taxon>Bacillati</taxon>
        <taxon>Actinomycetota</taxon>
        <taxon>Actinomycetes</taxon>
        <taxon>Streptosporangiales</taxon>
        <taxon>Thermomonosporaceae</taxon>
        <taxon>Actinocorallia</taxon>
    </lineage>
</organism>
<gene>
    <name evidence="2" type="ORF">EDD29_1865</name>
</gene>
<dbReference type="AlphaFoldDB" id="A0A3N1CSR1"/>